<dbReference type="GeneID" id="17777861"/>
<protein>
    <recommendedName>
        <fullName evidence="4">Minor tail protein</fullName>
    </recommendedName>
</protein>
<reference evidence="3" key="1">
    <citation type="submission" date="2013-07" db="EMBL/GenBank/DDBJ databases">
        <authorList>
            <person name="Avetisyan R."/>
            <person name="Cohen A."/>
            <person name="Morales N."/>
            <person name="Prien C."/>
            <person name="Cooper S."/>
            <person name="Beaty S."/>
            <person name="Reddi K."/>
            <person name="Villella W."/>
            <person name="Sanders E.R."/>
        </authorList>
    </citation>
    <scope>NUCLEOTIDE SEQUENCE [LARGE SCALE GENOMIC DNA]</scope>
</reference>
<dbReference type="Proteomes" id="UP000018629">
    <property type="component" value="Segment"/>
</dbReference>
<feature type="compositionally biased region" description="Basic and acidic residues" evidence="1">
    <location>
        <begin position="15"/>
        <end position="29"/>
    </location>
</feature>
<proteinExistence type="predicted"/>
<dbReference type="KEGG" id="vg:17777861"/>
<evidence type="ECO:0000313" key="3">
    <source>
        <dbReference type="Proteomes" id="UP000018629"/>
    </source>
</evidence>
<dbReference type="RefSeq" id="YP_008858956.1">
    <property type="nucleotide sequence ID" value="NC_022983.1"/>
</dbReference>
<organism evidence="2 3">
    <name type="scientific">Mycobacterium phage Bernardo</name>
    <dbReference type="NCBI Taxonomy" id="1429903"/>
    <lineage>
        <taxon>Viruses</taxon>
        <taxon>Duplodnaviria</taxon>
        <taxon>Heunggongvirae</taxon>
        <taxon>Uroviricota</taxon>
        <taxon>Caudoviricetes</taxon>
        <taxon>Bclasvirinae</taxon>
        <taxon>Pipefishvirus</taxon>
        <taxon>Pipefishvirus bernardo</taxon>
    </lineage>
</organism>
<dbReference type="EMBL" id="KF493879">
    <property type="protein sequence ID" value="AHB31707.1"/>
    <property type="molecule type" value="Genomic_DNA"/>
</dbReference>
<evidence type="ECO:0000256" key="1">
    <source>
        <dbReference type="SAM" id="MobiDB-lite"/>
    </source>
</evidence>
<gene>
    <name evidence="2" type="primary">30</name>
    <name evidence="2" type="ORF">PBI_BERNARDO_30</name>
</gene>
<name>V5R9G4_9CAUD</name>
<evidence type="ECO:0000313" key="2">
    <source>
        <dbReference type="EMBL" id="AHB31707.1"/>
    </source>
</evidence>
<evidence type="ECO:0008006" key="4">
    <source>
        <dbReference type="Google" id="ProtNLM"/>
    </source>
</evidence>
<keyword evidence="3" id="KW-1185">Reference proteome</keyword>
<feature type="region of interest" description="Disordered" evidence="1">
    <location>
        <begin position="1"/>
        <end position="31"/>
    </location>
</feature>
<sequence>MASSDHRPTGVLGTRRADRLSGTVRREAHPGGPRAVIVSKDQIVSLHTFDGVQRYQFLPNQQFNLEWSRELRQVSTCNLGVPSTLDYNRLPDIVPWRDWISVFDSEGDELLWSGPILVVDADRGSMNISSRDVSNYLSRTRCPLTKAWDASDPATIAGELWRACIEFHGLQTAIIEKLDPLGDRFDYEVEADTQMVDQVIGDLVGLGLRWTVSNGVPILGPVGLKPVAALGEEHFIGGGLRLTRDGSQMANDVLLRTADTNTARAILPTGGLRLQSIVDRDSMFDISNAERAVQQYVRHTGKIQDTVTVPGGSVLHPDAPVSIDQLVPSARVTVEAFGLLTMMELTKVQVQTTTGGEAKVSVDMAAVDDDLPELLEKPEGKL</sequence>
<accession>V5R9G4</accession>